<evidence type="ECO:0000259" key="8">
    <source>
        <dbReference type="Pfam" id="PF01694"/>
    </source>
</evidence>
<organism evidence="9 10">
    <name type="scientific">Ridgeia piscesae</name>
    <name type="common">Tubeworm</name>
    <dbReference type="NCBI Taxonomy" id="27915"/>
    <lineage>
        <taxon>Eukaryota</taxon>
        <taxon>Metazoa</taxon>
        <taxon>Spiralia</taxon>
        <taxon>Lophotrochozoa</taxon>
        <taxon>Annelida</taxon>
        <taxon>Polychaeta</taxon>
        <taxon>Sedentaria</taxon>
        <taxon>Canalipalpata</taxon>
        <taxon>Sabellida</taxon>
        <taxon>Siboglinidae</taxon>
        <taxon>Ridgeia</taxon>
    </lineage>
</organism>
<dbReference type="InterPro" id="IPR022764">
    <property type="entry name" value="Peptidase_S54_rhomboid_dom"/>
</dbReference>
<protein>
    <recommendedName>
        <fullName evidence="8">Peptidase S54 rhomboid domain-containing protein</fullName>
    </recommendedName>
</protein>
<evidence type="ECO:0000256" key="2">
    <source>
        <dbReference type="ARBA" id="ARBA00009045"/>
    </source>
</evidence>
<evidence type="ECO:0000256" key="5">
    <source>
        <dbReference type="ARBA" id="ARBA00022989"/>
    </source>
</evidence>
<dbReference type="SUPFAM" id="SSF144091">
    <property type="entry name" value="Rhomboid-like"/>
    <property type="match status" value="1"/>
</dbReference>
<comment type="caution">
    <text evidence="9">The sequence shown here is derived from an EMBL/GenBank/DDBJ whole genome shotgun (WGS) entry which is preliminary data.</text>
</comment>
<dbReference type="InterPro" id="IPR051512">
    <property type="entry name" value="Inactive_Rhomboid"/>
</dbReference>
<name>A0AAD9UHA1_RIDPI</name>
<evidence type="ECO:0000256" key="1">
    <source>
        <dbReference type="ARBA" id="ARBA00004477"/>
    </source>
</evidence>
<dbReference type="Pfam" id="PF01694">
    <property type="entry name" value="Rhomboid"/>
    <property type="match status" value="1"/>
</dbReference>
<keyword evidence="5 7" id="KW-1133">Transmembrane helix</keyword>
<dbReference type="AlphaFoldDB" id="A0AAD9UHA1"/>
<accession>A0AAD9UHA1</accession>
<dbReference type="InterPro" id="IPR035952">
    <property type="entry name" value="Rhomboid-like_sf"/>
</dbReference>
<dbReference type="GO" id="GO:0005789">
    <property type="term" value="C:endoplasmic reticulum membrane"/>
    <property type="evidence" value="ECO:0007669"/>
    <property type="project" value="UniProtKB-SubCell"/>
</dbReference>
<feature type="domain" description="Peptidase S54 rhomboid" evidence="8">
    <location>
        <begin position="147"/>
        <end position="213"/>
    </location>
</feature>
<comment type="similarity">
    <text evidence="2">Belongs to the peptidase S54 family.</text>
</comment>
<gene>
    <name evidence="9" type="ORF">NP493_108g01024</name>
</gene>
<dbReference type="Proteomes" id="UP001209878">
    <property type="component" value="Unassembled WGS sequence"/>
</dbReference>
<keyword evidence="10" id="KW-1185">Reference proteome</keyword>
<evidence type="ECO:0000256" key="7">
    <source>
        <dbReference type="SAM" id="Phobius"/>
    </source>
</evidence>
<keyword evidence="4" id="KW-0256">Endoplasmic reticulum</keyword>
<keyword evidence="6 7" id="KW-0472">Membrane</keyword>
<dbReference type="EMBL" id="JAODUO010000108">
    <property type="protein sequence ID" value="KAK2189355.1"/>
    <property type="molecule type" value="Genomic_DNA"/>
</dbReference>
<sequence length="404" mass="45497">MGGLFAPCLRDDIFVNMLYALKGYGEEPIIGCCEMPNRHAAATTTETECDQMTSGVGIWWKGQLCSERRKQNVSWTFNHVLRPCCYSLKTQCKMMSHEQCTFLEGVFFFGDSPKTEHCSLVNCVSQLCSLTGRKKKSKMPYLTTGVGQWYRLITAVFAHQGIIHVLLVMLLQARYLFSSSITCLLIGHQIEVIAGWLRIGIIYWVSAIMGLMAFGDCCGTWRLLWQLETVVAPGDCCGTWRLLWHLETVVAPGDCCGTWRLLWQAFGDCCGTWRLLWQLETVVALGDCCGTWRLLWQAFGDCCGTWRLLWQLETVVALGDCCGTWRLLWHLETVVAPGDCCGTWRLLWHLETVVAPGDCCGTWRLLWQLETVVAPGDCCGTWRLLCGTTHMTSTCCVVPSNLLF</sequence>
<evidence type="ECO:0000256" key="4">
    <source>
        <dbReference type="ARBA" id="ARBA00022824"/>
    </source>
</evidence>
<evidence type="ECO:0000313" key="10">
    <source>
        <dbReference type="Proteomes" id="UP001209878"/>
    </source>
</evidence>
<feature type="transmembrane region" description="Helical" evidence="7">
    <location>
        <begin position="192"/>
        <end position="214"/>
    </location>
</feature>
<evidence type="ECO:0000313" key="9">
    <source>
        <dbReference type="EMBL" id="KAK2189355.1"/>
    </source>
</evidence>
<proteinExistence type="inferred from homology"/>
<dbReference type="PANTHER" id="PTHR45965:SF3">
    <property type="entry name" value="INACTIVE RHOMBOID PROTEIN 1"/>
    <property type="match status" value="1"/>
</dbReference>
<keyword evidence="3 7" id="KW-0812">Transmembrane</keyword>
<evidence type="ECO:0000256" key="3">
    <source>
        <dbReference type="ARBA" id="ARBA00022692"/>
    </source>
</evidence>
<reference evidence="9" key="1">
    <citation type="journal article" date="2023" name="Mol. Biol. Evol.">
        <title>Third-Generation Sequencing Reveals the Adaptive Role of the Epigenome in Three Deep-Sea Polychaetes.</title>
        <authorList>
            <person name="Perez M."/>
            <person name="Aroh O."/>
            <person name="Sun Y."/>
            <person name="Lan Y."/>
            <person name="Juniper S.K."/>
            <person name="Young C.R."/>
            <person name="Angers B."/>
            <person name="Qian P.Y."/>
        </authorList>
    </citation>
    <scope>NUCLEOTIDE SEQUENCE</scope>
    <source>
        <strain evidence="9">R07B-5</strain>
    </source>
</reference>
<dbReference type="GO" id="GO:0004252">
    <property type="term" value="F:serine-type endopeptidase activity"/>
    <property type="evidence" value="ECO:0007669"/>
    <property type="project" value="InterPro"/>
</dbReference>
<dbReference type="GO" id="GO:0050708">
    <property type="term" value="P:regulation of protein secretion"/>
    <property type="evidence" value="ECO:0007669"/>
    <property type="project" value="TreeGrafter"/>
</dbReference>
<dbReference type="Gene3D" id="1.20.1540.10">
    <property type="entry name" value="Rhomboid-like"/>
    <property type="match status" value="1"/>
</dbReference>
<feature type="transmembrane region" description="Helical" evidence="7">
    <location>
        <begin position="149"/>
        <end position="171"/>
    </location>
</feature>
<evidence type="ECO:0000256" key="6">
    <source>
        <dbReference type="ARBA" id="ARBA00023136"/>
    </source>
</evidence>
<comment type="subcellular location">
    <subcellularLocation>
        <location evidence="1">Endoplasmic reticulum membrane</location>
        <topology evidence="1">Multi-pass membrane protein</topology>
    </subcellularLocation>
</comment>
<dbReference type="PANTHER" id="PTHR45965">
    <property type="entry name" value="INACTIVE RHOMBOID PROTEIN"/>
    <property type="match status" value="1"/>
</dbReference>
<dbReference type="GO" id="GO:0042058">
    <property type="term" value="P:regulation of epidermal growth factor receptor signaling pathway"/>
    <property type="evidence" value="ECO:0007669"/>
    <property type="project" value="TreeGrafter"/>
</dbReference>